<dbReference type="EMBL" id="AHZU02000237">
    <property type="protein sequence ID" value="KFG46936.1"/>
    <property type="molecule type" value="Genomic_DNA"/>
</dbReference>
<accession>A0A086KRB8</accession>
<proteinExistence type="predicted"/>
<feature type="non-terminal residue" evidence="2">
    <location>
        <position position="1"/>
    </location>
</feature>
<dbReference type="VEuPathDB" id="ToxoDB:TGDOM2_246520B"/>
<name>A0A086KRB8_TOXGO</name>
<gene>
    <name evidence="2" type="ORF">TGDOM2_246520B</name>
</gene>
<organism evidence="2 3">
    <name type="scientific">Toxoplasma gondii GAB2-2007-GAL-DOM2</name>
    <dbReference type="NCBI Taxonomy" id="1130820"/>
    <lineage>
        <taxon>Eukaryota</taxon>
        <taxon>Sar</taxon>
        <taxon>Alveolata</taxon>
        <taxon>Apicomplexa</taxon>
        <taxon>Conoidasida</taxon>
        <taxon>Coccidia</taxon>
        <taxon>Eucoccidiorida</taxon>
        <taxon>Eimeriorina</taxon>
        <taxon>Sarcocystidae</taxon>
        <taxon>Toxoplasma</taxon>
    </lineage>
</organism>
<dbReference type="AlphaFoldDB" id="A0A086KRB8"/>
<reference evidence="2 3" key="1">
    <citation type="submission" date="2014-02" db="EMBL/GenBank/DDBJ databases">
        <authorList>
            <person name="Sibley D."/>
            <person name="Venepally P."/>
            <person name="Karamycheva S."/>
            <person name="Hadjithomas M."/>
            <person name="Khan A."/>
            <person name="Brunk B."/>
            <person name="Roos D."/>
            <person name="Caler E."/>
            <person name="Lorenzi H."/>
        </authorList>
    </citation>
    <scope>NUCLEOTIDE SEQUENCE [LARGE SCALE GENOMIC DNA]</scope>
    <source>
        <strain evidence="2 3">GAB2-2007-GAL-DOM2</strain>
    </source>
</reference>
<protein>
    <submittedName>
        <fullName evidence="2">Uncharacterized protein</fullName>
    </submittedName>
</protein>
<evidence type="ECO:0000313" key="2">
    <source>
        <dbReference type="EMBL" id="KFG46936.1"/>
    </source>
</evidence>
<feature type="compositionally biased region" description="Basic and acidic residues" evidence="1">
    <location>
        <begin position="62"/>
        <end position="72"/>
    </location>
</feature>
<comment type="caution">
    <text evidence="2">The sequence shown here is derived from an EMBL/GenBank/DDBJ whole genome shotgun (WGS) entry which is preliminary data.</text>
</comment>
<dbReference type="Proteomes" id="UP000028837">
    <property type="component" value="Unassembled WGS sequence"/>
</dbReference>
<evidence type="ECO:0000256" key="1">
    <source>
        <dbReference type="SAM" id="MobiDB-lite"/>
    </source>
</evidence>
<feature type="region of interest" description="Disordered" evidence="1">
    <location>
        <begin position="42"/>
        <end position="72"/>
    </location>
</feature>
<evidence type="ECO:0000313" key="3">
    <source>
        <dbReference type="Proteomes" id="UP000028837"/>
    </source>
</evidence>
<sequence>ESTFGPYTGAATKALCMPLFDQINAAKVHHNKLKKLLSDLRAQRKSHHMRQAALTQRAPSQAHDRRQSASYT</sequence>